<feature type="compositionally biased region" description="Polar residues" evidence="16">
    <location>
        <begin position="11"/>
        <end position="26"/>
    </location>
</feature>
<dbReference type="RefSeq" id="XP_015178499.1">
    <property type="nucleotide sequence ID" value="XM_015323013.1"/>
</dbReference>
<comment type="function">
    <text evidence="1">Component of the sarcoglycan complex, a subcomplex of the dystrophin-glycoprotein complex which forms a link between the F-actin cytoskeleton and the extracellular matrix.</text>
</comment>
<dbReference type="Proteomes" id="UP000694924">
    <property type="component" value="Unplaced"/>
</dbReference>
<keyword evidence="10 17" id="KW-1133">Transmembrane helix</keyword>
<evidence type="ECO:0000256" key="11">
    <source>
        <dbReference type="ARBA" id="ARBA00023136"/>
    </source>
</evidence>
<evidence type="ECO:0000256" key="13">
    <source>
        <dbReference type="ARBA" id="ARBA00023180"/>
    </source>
</evidence>
<keyword evidence="13" id="KW-0325">Glycoprotein</keyword>
<organism evidence="18 19">
    <name type="scientific">Polistes dominula</name>
    <name type="common">European paper wasp</name>
    <name type="synonym">Vespa dominula</name>
    <dbReference type="NCBI Taxonomy" id="743375"/>
    <lineage>
        <taxon>Eukaryota</taxon>
        <taxon>Metazoa</taxon>
        <taxon>Ecdysozoa</taxon>
        <taxon>Arthropoda</taxon>
        <taxon>Hexapoda</taxon>
        <taxon>Insecta</taxon>
        <taxon>Pterygota</taxon>
        <taxon>Neoptera</taxon>
        <taxon>Endopterygota</taxon>
        <taxon>Hymenoptera</taxon>
        <taxon>Apocrita</taxon>
        <taxon>Aculeata</taxon>
        <taxon>Vespoidea</taxon>
        <taxon>Vespidae</taxon>
        <taxon>Polistinae</taxon>
        <taxon>Polistini</taxon>
        <taxon>Polistes</taxon>
    </lineage>
</organism>
<feature type="region of interest" description="Disordered" evidence="16">
    <location>
        <begin position="1"/>
        <end position="26"/>
    </location>
</feature>
<evidence type="ECO:0000313" key="19">
    <source>
        <dbReference type="RefSeq" id="XP_015178499.1"/>
    </source>
</evidence>
<feature type="transmembrane region" description="Helical" evidence="17">
    <location>
        <begin position="74"/>
        <end position="101"/>
    </location>
</feature>
<keyword evidence="7" id="KW-0963">Cytoplasm</keyword>
<keyword evidence="12" id="KW-1015">Disulfide bond</keyword>
<dbReference type="RefSeq" id="XP_015178500.1">
    <property type="nucleotide sequence ID" value="XM_015323014.1"/>
</dbReference>
<evidence type="ECO:0000256" key="3">
    <source>
        <dbReference type="ARBA" id="ARBA00004274"/>
    </source>
</evidence>
<evidence type="ECO:0000256" key="2">
    <source>
        <dbReference type="ARBA" id="ARBA00004245"/>
    </source>
</evidence>
<reference evidence="19 20" key="1">
    <citation type="submission" date="2025-05" db="UniProtKB">
        <authorList>
            <consortium name="RefSeq"/>
        </authorList>
    </citation>
    <scope>IDENTIFICATION</scope>
    <source>
        <tissue evidence="19 20">Whole body</tissue>
    </source>
</reference>
<dbReference type="PANTHER" id="PTHR21142">
    <property type="entry name" value="SARCOGLYCANS"/>
    <property type="match status" value="1"/>
</dbReference>
<evidence type="ECO:0000256" key="5">
    <source>
        <dbReference type="ARBA" id="ARBA00015329"/>
    </source>
</evidence>
<evidence type="ECO:0000256" key="14">
    <source>
        <dbReference type="ARBA" id="ARBA00023212"/>
    </source>
</evidence>
<evidence type="ECO:0000256" key="9">
    <source>
        <dbReference type="ARBA" id="ARBA00022968"/>
    </source>
</evidence>
<evidence type="ECO:0000256" key="1">
    <source>
        <dbReference type="ARBA" id="ARBA00002860"/>
    </source>
</evidence>
<dbReference type="PANTHER" id="PTHR21142:SF2">
    <property type="entry name" value="BETA-SARCOGLYCAN"/>
    <property type="match status" value="1"/>
</dbReference>
<evidence type="ECO:0000256" key="16">
    <source>
        <dbReference type="SAM" id="MobiDB-lite"/>
    </source>
</evidence>
<dbReference type="Pfam" id="PF04790">
    <property type="entry name" value="Sarcoglycan_1"/>
    <property type="match status" value="1"/>
</dbReference>
<evidence type="ECO:0000313" key="20">
    <source>
        <dbReference type="RefSeq" id="XP_015178500.1"/>
    </source>
</evidence>
<protein>
    <recommendedName>
        <fullName evidence="5">Beta-sarcoglycan</fullName>
    </recommendedName>
</protein>
<evidence type="ECO:0000256" key="8">
    <source>
        <dbReference type="ARBA" id="ARBA00022692"/>
    </source>
</evidence>
<name>A0ABM1IE62_POLDO</name>
<comment type="similarity">
    <text evidence="4">Belongs to the sarcoglycan beta/delta/gamma/zeta family.</text>
</comment>
<gene>
    <name evidence="19 20" type="primary">LOC107067467</name>
</gene>
<evidence type="ECO:0000256" key="10">
    <source>
        <dbReference type="ARBA" id="ARBA00022989"/>
    </source>
</evidence>
<keyword evidence="9" id="KW-0735">Signal-anchor</keyword>
<evidence type="ECO:0000256" key="4">
    <source>
        <dbReference type="ARBA" id="ARBA00007574"/>
    </source>
</evidence>
<comment type="subcellular location">
    <subcellularLocation>
        <location evidence="3">Cell membrane</location>
        <location evidence="3">Sarcolemma</location>
        <topology evidence="3">Single-pass type II membrane protein</topology>
    </subcellularLocation>
    <subcellularLocation>
        <location evidence="2">Cytoplasm</location>
        <location evidence="2">Cytoskeleton</location>
    </subcellularLocation>
</comment>
<sequence length="344" mass="37821">MSAIIDACGNDTGSPSMSKAEDNLSNSDGPLIRKSVHQNSTSSLRISSENINGTTIVTSRGSTPIGEKSSRKRYCLWTLTFFLAIIGLCNLFLSITIIAVLRISQGMEAMEMIPDENLVKFYGRTDLDKLCLQSGVCQSYGDEPMEISTDNGGIRIDVKGKLDHESSRSRVELLSNGTSISQVKSFEVKDSRTGAIYFTTDFPNFGLPNGIQKIDVKIAQTHRITSPVNESLTIDSNDRISLHGAEGIKMESKEIVWNASNDVFLKSLNGNIIFDTKNGVIIDMDNIPIAPMFVQNPTDQEQFKVCICMPQGKLFKVPVRIGANVRSVNCARISRTPENDPCLR</sequence>
<keyword evidence="14" id="KW-0206">Cytoskeleton</keyword>
<keyword evidence="8 17" id="KW-0812">Transmembrane</keyword>
<proteinExistence type="inferred from homology"/>
<evidence type="ECO:0000256" key="17">
    <source>
        <dbReference type="SAM" id="Phobius"/>
    </source>
</evidence>
<evidence type="ECO:0000256" key="15">
    <source>
        <dbReference type="ARBA" id="ARBA00026041"/>
    </source>
</evidence>
<evidence type="ECO:0000256" key="7">
    <source>
        <dbReference type="ARBA" id="ARBA00022490"/>
    </source>
</evidence>
<evidence type="ECO:0000256" key="12">
    <source>
        <dbReference type="ARBA" id="ARBA00023157"/>
    </source>
</evidence>
<evidence type="ECO:0000256" key="6">
    <source>
        <dbReference type="ARBA" id="ARBA00022475"/>
    </source>
</evidence>
<keyword evidence="11 17" id="KW-0472">Membrane</keyword>
<evidence type="ECO:0000313" key="18">
    <source>
        <dbReference type="Proteomes" id="UP000694924"/>
    </source>
</evidence>
<dbReference type="InterPro" id="IPR006875">
    <property type="entry name" value="Sarcoglycan"/>
</dbReference>
<dbReference type="InterPro" id="IPR027659">
    <property type="entry name" value="Sgcb"/>
</dbReference>
<keyword evidence="6" id="KW-1003">Cell membrane</keyword>
<accession>A0ABM1IE62</accession>
<keyword evidence="18" id="KW-1185">Reference proteome</keyword>
<dbReference type="GeneID" id="107067467"/>
<comment type="subunit">
    <text evidence="15">Cross-link to form 2 major subcomplexes: one consisting of SGCB, SGCD and SGCG and the other consisting of SGCB and SGCD. The association between SGCB and SGCG is particularly strong while SGCA is loosely associated with the other sarcoglycans.</text>
</comment>